<organism evidence="3 4">
    <name type="scientific">Merdimonas faecis</name>
    <dbReference type="NCBI Taxonomy" id="1653435"/>
    <lineage>
        <taxon>Bacteria</taxon>
        <taxon>Bacillati</taxon>
        <taxon>Bacillota</taxon>
        <taxon>Clostridia</taxon>
        <taxon>Lachnospirales</taxon>
        <taxon>Lachnospiraceae</taxon>
        <taxon>Merdimonas</taxon>
    </lineage>
</organism>
<dbReference type="Gene3D" id="3.40.630.190">
    <property type="entry name" value="LCP protein"/>
    <property type="match status" value="1"/>
</dbReference>
<name>A0A9D2VWU1_9FIRM</name>
<dbReference type="PANTHER" id="PTHR33392">
    <property type="entry name" value="POLYISOPRENYL-TEICHOIC ACID--PEPTIDOGLYCAN TEICHOIC ACID TRANSFERASE TAGU"/>
    <property type="match status" value="1"/>
</dbReference>
<dbReference type="NCBIfam" id="TIGR00350">
    <property type="entry name" value="lytR_cpsA_psr"/>
    <property type="match status" value="1"/>
</dbReference>
<protein>
    <submittedName>
        <fullName evidence="3">LCP family protein</fullName>
    </submittedName>
</protein>
<dbReference type="RefSeq" id="WP_277271838.1">
    <property type="nucleotide sequence ID" value="NZ_DYXE01000047.1"/>
</dbReference>
<evidence type="ECO:0000259" key="2">
    <source>
        <dbReference type="Pfam" id="PF03816"/>
    </source>
</evidence>
<dbReference type="InterPro" id="IPR050922">
    <property type="entry name" value="LytR/CpsA/Psr_CW_biosynth"/>
</dbReference>
<evidence type="ECO:0000313" key="4">
    <source>
        <dbReference type="Proteomes" id="UP000813420"/>
    </source>
</evidence>
<proteinExistence type="inferred from homology"/>
<gene>
    <name evidence="3" type="ORF">K8V39_04895</name>
</gene>
<accession>A0A9D2VWU1</accession>
<evidence type="ECO:0000313" key="3">
    <source>
        <dbReference type="EMBL" id="HJH49582.1"/>
    </source>
</evidence>
<dbReference type="Proteomes" id="UP000813420">
    <property type="component" value="Unassembled WGS sequence"/>
</dbReference>
<feature type="domain" description="Cell envelope-related transcriptional attenuator" evidence="2">
    <location>
        <begin position="99"/>
        <end position="243"/>
    </location>
</feature>
<dbReference type="PANTHER" id="PTHR33392:SF6">
    <property type="entry name" value="POLYISOPRENYL-TEICHOIC ACID--PEPTIDOGLYCAN TEICHOIC ACID TRANSFERASE TAGU"/>
    <property type="match status" value="1"/>
</dbReference>
<evidence type="ECO:0000256" key="1">
    <source>
        <dbReference type="ARBA" id="ARBA00006068"/>
    </source>
</evidence>
<dbReference type="EMBL" id="DYXE01000047">
    <property type="protein sequence ID" value="HJH49582.1"/>
    <property type="molecule type" value="Genomic_DNA"/>
</dbReference>
<reference evidence="3" key="2">
    <citation type="submission" date="2021-09" db="EMBL/GenBank/DDBJ databases">
        <authorList>
            <person name="Gilroy R."/>
        </authorList>
    </citation>
    <scope>NUCLEOTIDE SEQUENCE</scope>
    <source>
        <strain evidence="3">USAMLcec4-12693</strain>
    </source>
</reference>
<comment type="similarity">
    <text evidence="1">Belongs to the LytR/CpsA/Psr (LCP) family.</text>
</comment>
<dbReference type="Pfam" id="PF03816">
    <property type="entry name" value="LytR_cpsA_psr"/>
    <property type="match status" value="1"/>
</dbReference>
<reference evidence="3" key="1">
    <citation type="journal article" date="2021" name="PeerJ">
        <title>Extensive microbial diversity within the chicken gut microbiome revealed by metagenomics and culture.</title>
        <authorList>
            <person name="Gilroy R."/>
            <person name="Ravi A."/>
            <person name="Getino M."/>
            <person name="Pursley I."/>
            <person name="Horton D.L."/>
            <person name="Alikhan N.F."/>
            <person name="Baker D."/>
            <person name="Gharbi K."/>
            <person name="Hall N."/>
            <person name="Watson M."/>
            <person name="Adriaenssens E.M."/>
            <person name="Foster-Nyarko E."/>
            <person name="Jarju S."/>
            <person name="Secka A."/>
            <person name="Antonio M."/>
            <person name="Oren A."/>
            <person name="Chaudhuri R.R."/>
            <person name="La Ragione R."/>
            <person name="Hildebrand F."/>
            <person name="Pallen M.J."/>
        </authorList>
    </citation>
    <scope>NUCLEOTIDE SEQUENCE</scope>
    <source>
        <strain evidence="3">USAMLcec4-12693</strain>
    </source>
</reference>
<sequence length="326" mass="36390">MRKAKTKAKGKGLWNWMKRHKVVSTILCLLILCFLVMAMSLGVLLWNLNKDNVGIVDADDVDPNADEVQIAREDQKNKDVINVLLVGSDSRDPNAELGRSDTMILASFNKAEGKATALSFLRDTLVEIDGHGQSKLGHTFAYGGVGLTINTINQQFGLDVQDYVIINFENLVEIIDQLGGIQVMLTEEEAAYYRENGMPDIVAGNVTLTGSQALAHARNRSLDNDFGRTERQRDVIYGIYNKVLEQRNDPSTLLSLIQFCMTQVSTNMSVTELYEMAMDVLSVDNLKTQQAAIPTEGTYEFGTYEEMSVLNIDLEANKDYIQELLY</sequence>
<dbReference type="AlphaFoldDB" id="A0A9D2VWU1"/>
<dbReference type="InterPro" id="IPR004474">
    <property type="entry name" value="LytR_CpsA_psr"/>
</dbReference>
<comment type="caution">
    <text evidence="3">The sequence shown here is derived from an EMBL/GenBank/DDBJ whole genome shotgun (WGS) entry which is preliminary data.</text>
</comment>